<reference evidence="12 15" key="5">
    <citation type="submission" date="2023-06" db="EMBL/GenBank/DDBJ databases">
        <title>Complete Genome Sequence of Gallibacterium anatis Strain BJF12, Isolated from a chicken with diarrhea.</title>
        <authorList>
            <person name="Guo F."/>
            <person name="Bu W."/>
            <person name="Xu F."/>
            <person name="Wen T."/>
        </authorList>
    </citation>
    <scope>NUCLEOTIDE SEQUENCE [LARGE SCALE GENOMIC DNA]</scope>
    <source>
        <strain evidence="12 15">BJF12</strain>
    </source>
</reference>
<feature type="transmembrane region" description="Helical" evidence="7">
    <location>
        <begin position="117"/>
        <end position="135"/>
    </location>
</feature>
<comment type="subcellular location">
    <subcellularLocation>
        <location evidence="1">Cell membrane</location>
        <topology evidence="1">Multi-pass membrane protein</topology>
    </subcellularLocation>
</comment>
<dbReference type="EMBL" id="CP126975">
    <property type="protein sequence ID" value="WIM79464.1"/>
    <property type="molecule type" value="Genomic_DNA"/>
</dbReference>
<dbReference type="EMBL" id="JPXS01000010">
    <property type="protein sequence ID" value="KGQ34012.1"/>
    <property type="molecule type" value="Genomic_DNA"/>
</dbReference>
<evidence type="ECO:0000313" key="9">
    <source>
        <dbReference type="EMBL" id="HJF73014.1"/>
    </source>
</evidence>
<feature type="domain" description="Threonine/serine exporter-like N-terminal" evidence="8">
    <location>
        <begin position="14"/>
        <end position="251"/>
    </location>
</feature>
<dbReference type="InterPro" id="IPR050539">
    <property type="entry name" value="ThrE_Dicarb/AminoAcid_Exp"/>
</dbReference>
<evidence type="ECO:0000313" key="12">
    <source>
        <dbReference type="EMBL" id="WIM79464.1"/>
    </source>
</evidence>
<feature type="transmembrane region" description="Helical" evidence="7">
    <location>
        <begin position="141"/>
        <end position="157"/>
    </location>
</feature>
<dbReference type="GeneID" id="77262951"/>
<keyword evidence="15" id="KW-1185">Reference proteome</keyword>
<reference evidence="9" key="3">
    <citation type="journal article" date="2021" name="PeerJ">
        <title>Extensive microbial diversity within the chicken gut microbiome revealed by metagenomics and culture.</title>
        <authorList>
            <person name="Gilroy R."/>
            <person name="Ravi A."/>
            <person name="Getino M."/>
            <person name="Pursley I."/>
            <person name="Horton D.L."/>
            <person name="Alikhan N.F."/>
            <person name="Baker D."/>
            <person name="Gharbi K."/>
            <person name="Hall N."/>
            <person name="Watson M."/>
            <person name="Adriaenssens E.M."/>
            <person name="Foster-Nyarko E."/>
            <person name="Jarju S."/>
            <person name="Secka A."/>
            <person name="Antonio M."/>
            <person name="Oren A."/>
            <person name="Chaudhuri R.R."/>
            <person name="La Ragione R."/>
            <person name="Hildebrand F."/>
            <person name="Pallen M.J."/>
        </authorList>
    </citation>
    <scope>NUCLEOTIDE SEQUENCE</scope>
    <source>
        <strain evidence="9">ChiHjej11B10-15683</strain>
    </source>
</reference>
<gene>
    <name evidence="11" type="primary">yjjP</name>
    <name evidence="10" type="ORF">JP32_01470</name>
    <name evidence="9" type="ORF">K8W15_02255</name>
    <name evidence="11" type="ORF">NCTC11413_02287</name>
    <name evidence="12" type="ORF">QP018_12120</name>
</gene>
<organism evidence="10 13">
    <name type="scientific">Gallibacterium anatis</name>
    <dbReference type="NCBI Taxonomy" id="750"/>
    <lineage>
        <taxon>Bacteria</taxon>
        <taxon>Pseudomonadati</taxon>
        <taxon>Pseudomonadota</taxon>
        <taxon>Gammaproteobacteria</taxon>
        <taxon>Pasteurellales</taxon>
        <taxon>Pasteurellaceae</taxon>
        <taxon>Gallibacterium</taxon>
    </lineage>
</organism>
<dbReference type="GO" id="GO:0015744">
    <property type="term" value="P:succinate transport"/>
    <property type="evidence" value="ECO:0007669"/>
    <property type="project" value="TreeGrafter"/>
</dbReference>
<evidence type="ECO:0000256" key="6">
    <source>
        <dbReference type="ARBA" id="ARBA00034125"/>
    </source>
</evidence>
<feature type="transmembrane region" description="Helical" evidence="7">
    <location>
        <begin position="197"/>
        <end position="216"/>
    </location>
</feature>
<evidence type="ECO:0000313" key="15">
    <source>
        <dbReference type="Proteomes" id="UP001226750"/>
    </source>
</evidence>
<reference evidence="10 13" key="1">
    <citation type="submission" date="2014-08" db="EMBL/GenBank/DDBJ databases">
        <title>Chaperone-usher fimbriae in a diverse selection of Gallibacterium genomes.</title>
        <authorList>
            <person name="Kudirkiene E."/>
            <person name="Bager R.J."/>
            <person name="Johnson T.J."/>
            <person name="Bojesen A.M."/>
        </authorList>
    </citation>
    <scope>NUCLEOTIDE SEQUENCE [LARGE SCALE GENOMIC DNA]</scope>
    <source>
        <strain evidence="10 13">20558/3kl.</strain>
    </source>
</reference>
<evidence type="ECO:0000256" key="4">
    <source>
        <dbReference type="ARBA" id="ARBA00022989"/>
    </source>
</evidence>
<keyword evidence="5 7" id="KW-0472">Membrane</keyword>
<dbReference type="EMBL" id="UGGZ01000001">
    <property type="protein sequence ID" value="STO39114.1"/>
    <property type="molecule type" value="Genomic_DNA"/>
</dbReference>
<keyword evidence="2" id="KW-1003">Cell membrane</keyword>
<dbReference type="EMBL" id="DYVQ01000018">
    <property type="protein sequence ID" value="HJF73014.1"/>
    <property type="molecule type" value="Genomic_DNA"/>
</dbReference>
<feature type="transmembrane region" description="Helical" evidence="7">
    <location>
        <begin position="228"/>
        <end position="254"/>
    </location>
</feature>
<dbReference type="Pfam" id="PF06738">
    <property type="entry name" value="ThrE"/>
    <property type="match status" value="1"/>
</dbReference>
<dbReference type="AlphaFoldDB" id="A0A0A2X0N3"/>
<dbReference type="Proteomes" id="UP000749334">
    <property type="component" value="Unassembled WGS sequence"/>
</dbReference>
<dbReference type="PANTHER" id="PTHR34390:SF2">
    <property type="entry name" value="SUCCINATE TRANSPORTER SUBUNIT YJJP-RELATED"/>
    <property type="match status" value="1"/>
</dbReference>
<keyword evidence="4 7" id="KW-1133">Transmembrane helix</keyword>
<dbReference type="InterPro" id="IPR010619">
    <property type="entry name" value="ThrE-like_N"/>
</dbReference>
<dbReference type="PANTHER" id="PTHR34390">
    <property type="entry name" value="UPF0442 PROTEIN YJJB-RELATED"/>
    <property type="match status" value="1"/>
</dbReference>
<dbReference type="Proteomes" id="UP000254232">
    <property type="component" value="Unassembled WGS sequence"/>
</dbReference>
<evidence type="ECO:0000313" key="13">
    <source>
        <dbReference type="Proteomes" id="UP000030526"/>
    </source>
</evidence>
<evidence type="ECO:0000256" key="5">
    <source>
        <dbReference type="ARBA" id="ARBA00023136"/>
    </source>
</evidence>
<name>A0A0A2X0N3_9PAST</name>
<evidence type="ECO:0000256" key="2">
    <source>
        <dbReference type="ARBA" id="ARBA00022475"/>
    </source>
</evidence>
<sequence length="258" mass="28165">MAQLSQEDQQEVTRLCAKAALLMLQYGAESILVDQAATRLGIALGMDSVECALTPNAIIVTTRYQDHCITTTRRNYDSGINMAVVTQVQRIVIAAEHKIYGIYQVHKKLEQVKPLKYNRWFVVLMVGLSCASFARLAGGDVMISFITFWASAVAMFVRQEIGKRHYNPLINFSVTAFVASCISGQALLHNLGNAPEIALASSVLLLVPGFPLINSLSDVLKGYISMGISRWTIATVLTFGACIGIVFALALLHINAWG</sequence>
<dbReference type="Proteomes" id="UP000030526">
    <property type="component" value="Unassembled WGS sequence"/>
</dbReference>
<accession>A0A0A2X0N3</accession>
<dbReference type="RefSeq" id="WP_018346338.1">
    <property type="nucleotide sequence ID" value="NZ_AP035889.1"/>
</dbReference>
<evidence type="ECO:0000313" key="11">
    <source>
        <dbReference type="EMBL" id="STO39114.1"/>
    </source>
</evidence>
<evidence type="ECO:0000313" key="10">
    <source>
        <dbReference type="EMBL" id="KGQ34012.1"/>
    </source>
</evidence>
<evidence type="ECO:0000256" key="7">
    <source>
        <dbReference type="SAM" id="Phobius"/>
    </source>
</evidence>
<feature type="transmembrane region" description="Helical" evidence="7">
    <location>
        <begin position="169"/>
        <end position="191"/>
    </location>
</feature>
<reference evidence="11 14" key="2">
    <citation type="submission" date="2018-06" db="EMBL/GenBank/DDBJ databases">
        <authorList>
            <consortium name="Pathogen Informatics"/>
            <person name="Doyle S."/>
        </authorList>
    </citation>
    <scope>NUCLEOTIDE SEQUENCE [LARGE SCALE GENOMIC DNA]</scope>
    <source>
        <strain evidence="11 14">NCTC11413</strain>
    </source>
</reference>
<keyword evidence="3 7" id="KW-0812">Transmembrane</keyword>
<dbReference type="Proteomes" id="UP001226750">
    <property type="component" value="Chromosome"/>
</dbReference>
<comment type="similarity">
    <text evidence="6">Belongs to the ThrE exporter (TC 2.A.79) family.</text>
</comment>
<evidence type="ECO:0000313" key="14">
    <source>
        <dbReference type="Proteomes" id="UP000254232"/>
    </source>
</evidence>
<dbReference type="GO" id="GO:0022857">
    <property type="term" value="F:transmembrane transporter activity"/>
    <property type="evidence" value="ECO:0007669"/>
    <property type="project" value="InterPro"/>
</dbReference>
<reference evidence="9" key="4">
    <citation type="submission" date="2021-09" db="EMBL/GenBank/DDBJ databases">
        <authorList>
            <person name="Gilroy R."/>
        </authorList>
    </citation>
    <scope>NUCLEOTIDE SEQUENCE</scope>
    <source>
        <strain evidence="9">ChiHjej11B10-15683</strain>
    </source>
</reference>
<evidence type="ECO:0000256" key="3">
    <source>
        <dbReference type="ARBA" id="ARBA00022692"/>
    </source>
</evidence>
<protein>
    <submittedName>
        <fullName evidence="11">Inner membrane protein YjjP</fullName>
    </submittedName>
    <submittedName>
        <fullName evidence="12">Threonine/serine exporter ThrE family protein</fullName>
    </submittedName>
    <submittedName>
        <fullName evidence="9">Threonine/serine exporter family protein</fullName>
    </submittedName>
</protein>
<proteinExistence type="inferred from homology"/>
<evidence type="ECO:0000256" key="1">
    <source>
        <dbReference type="ARBA" id="ARBA00004651"/>
    </source>
</evidence>
<evidence type="ECO:0000259" key="8">
    <source>
        <dbReference type="Pfam" id="PF06738"/>
    </source>
</evidence>
<dbReference type="GO" id="GO:0005886">
    <property type="term" value="C:plasma membrane"/>
    <property type="evidence" value="ECO:0007669"/>
    <property type="project" value="UniProtKB-SubCell"/>
</dbReference>